<comment type="caution">
    <text evidence="8">The sequence shown here is derived from an EMBL/GenBank/DDBJ whole genome shotgun (WGS) entry which is preliminary data.</text>
</comment>
<dbReference type="InterPro" id="IPR050263">
    <property type="entry name" value="Bact_Fimbrial_Adh_Pro"/>
</dbReference>
<reference evidence="8" key="1">
    <citation type="journal article" date="2018" name="Genome Biol.">
        <title>SKESA: strategic k-mer extension for scrupulous assemblies.</title>
        <authorList>
            <person name="Souvorov A."/>
            <person name="Agarwala R."/>
            <person name="Lipman D.J."/>
        </authorList>
    </citation>
    <scope>NUCLEOTIDE SEQUENCE</scope>
    <source>
        <strain evidence="8">AUSMDU00005748</strain>
    </source>
</reference>
<dbReference type="EMBL" id="DACXIC010000018">
    <property type="protein sequence ID" value="HAU4357782.1"/>
    <property type="molecule type" value="Genomic_DNA"/>
</dbReference>
<dbReference type="Proteomes" id="UP000673434">
    <property type="component" value="Unassembled WGS sequence"/>
</dbReference>
<keyword evidence="4" id="KW-0281">Fimbrium</keyword>
<reference evidence="8" key="2">
    <citation type="submission" date="2019-09" db="EMBL/GenBank/DDBJ databases">
        <authorList>
            <consortium name="NCBI Pathogen Detection Project"/>
        </authorList>
    </citation>
    <scope>NUCLEOTIDE SEQUENCE</scope>
    <source>
        <strain evidence="8">AUSMDU00005748</strain>
    </source>
</reference>
<dbReference type="InterPro" id="IPR000259">
    <property type="entry name" value="Adhesion_dom_fimbrial"/>
</dbReference>
<evidence type="ECO:0000313" key="10">
    <source>
        <dbReference type="Proteomes" id="UP000673434"/>
    </source>
</evidence>
<gene>
    <name evidence="8" type="ORF">F6W21_15740</name>
    <name evidence="9" type="ORF">J7S78_12255</name>
    <name evidence="7" type="ORF">RYF40_002615</name>
</gene>
<evidence type="ECO:0000256" key="2">
    <source>
        <dbReference type="ARBA" id="ARBA00006671"/>
    </source>
</evidence>
<dbReference type="PANTHER" id="PTHR33420:SF3">
    <property type="entry name" value="FIMBRIAL SUBUNIT ELFA"/>
    <property type="match status" value="1"/>
</dbReference>
<evidence type="ECO:0000256" key="4">
    <source>
        <dbReference type="ARBA" id="ARBA00023263"/>
    </source>
</evidence>
<evidence type="ECO:0000256" key="3">
    <source>
        <dbReference type="ARBA" id="ARBA00022729"/>
    </source>
</evidence>
<dbReference type="AlphaFoldDB" id="A0A9P0TZI4"/>
<sequence length="180" mass="18591">MKLKLATIAFVATMGIASSASAQDGQINFTGKITETGCKINGGVTSAQDVKLGEVSKTALPAAGDTAATTRFSLVLTECPEDLLGKPISVKYDGTPDSINTDYLQLTGAGSENVAEGVAIQLLNDDTSALPLGTSSRPVTISNNAAEETTLNFFARYIATTDTVKAGDANGTVNFTLTYN</sequence>
<evidence type="ECO:0000313" key="9">
    <source>
        <dbReference type="EMBL" id="MBQ0600563.1"/>
    </source>
</evidence>
<dbReference type="EMBL" id="JAGKON010000011">
    <property type="protein sequence ID" value="MBQ0600563.1"/>
    <property type="molecule type" value="Genomic_DNA"/>
</dbReference>
<evidence type="ECO:0000259" key="6">
    <source>
        <dbReference type="Pfam" id="PF00419"/>
    </source>
</evidence>
<comment type="subcellular location">
    <subcellularLocation>
        <location evidence="1">Fimbrium</location>
    </subcellularLocation>
</comment>
<evidence type="ECO:0000256" key="1">
    <source>
        <dbReference type="ARBA" id="ARBA00004561"/>
    </source>
</evidence>
<organism evidence="8 11">
    <name type="scientific">Klebsiella oxytoca</name>
    <dbReference type="NCBI Taxonomy" id="571"/>
    <lineage>
        <taxon>Bacteria</taxon>
        <taxon>Pseudomonadati</taxon>
        <taxon>Pseudomonadota</taxon>
        <taxon>Gammaproteobacteria</taxon>
        <taxon>Enterobacterales</taxon>
        <taxon>Enterobacteriaceae</taxon>
        <taxon>Klebsiella/Raoultella group</taxon>
        <taxon>Klebsiella</taxon>
    </lineage>
</organism>
<evidence type="ECO:0000256" key="5">
    <source>
        <dbReference type="SAM" id="SignalP"/>
    </source>
</evidence>
<dbReference type="SUPFAM" id="SSF49401">
    <property type="entry name" value="Bacterial adhesins"/>
    <property type="match status" value="1"/>
</dbReference>
<dbReference type="GO" id="GO:0009289">
    <property type="term" value="C:pilus"/>
    <property type="evidence" value="ECO:0007669"/>
    <property type="project" value="UniProtKB-SubCell"/>
</dbReference>
<evidence type="ECO:0000313" key="11">
    <source>
        <dbReference type="Proteomes" id="UP000868497"/>
    </source>
</evidence>
<protein>
    <submittedName>
        <fullName evidence="8">Type 1 fimbrial protein</fullName>
    </submittedName>
</protein>
<evidence type="ECO:0000313" key="8">
    <source>
        <dbReference type="EMBL" id="HAU4357782.1"/>
    </source>
</evidence>
<dbReference type="EMBL" id="ABNOCX020000004">
    <property type="protein sequence ID" value="EML7082162.1"/>
    <property type="molecule type" value="Genomic_DNA"/>
</dbReference>
<dbReference type="GO" id="GO:0043709">
    <property type="term" value="P:cell adhesion involved in single-species biofilm formation"/>
    <property type="evidence" value="ECO:0007669"/>
    <property type="project" value="TreeGrafter"/>
</dbReference>
<dbReference type="OrthoDB" id="6466381at2"/>
<dbReference type="Proteomes" id="UP000868497">
    <property type="component" value="Unassembled WGS sequence"/>
</dbReference>
<dbReference type="Pfam" id="PF00419">
    <property type="entry name" value="Fimbrial"/>
    <property type="match status" value="1"/>
</dbReference>
<dbReference type="InterPro" id="IPR008966">
    <property type="entry name" value="Adhesion_dom_sf"/>
</dbReference>
<comment type="similarity">
    <text evidence="2">Belongs to the fimbrial protein family.</text>
</comment>
<feature type="chain" id="PRO_5044699521" evidence="5">
    <location>
        <begin position="23"/>
        <end position="180"/>
    </location>
</feature>
<feature type="signal peptide" evidence="5">
    <location>
        <begin position="1"/>
        <end position="22"/>
    </location>
</feature>
<keyword evidence="10" id="KW-1185">Reference proteome</keyword>
<dbReference type="Gene3D" id="2.60.40.1090">
    <property type="entry name" value="Fimbrial-type adhesion domain"/>
    <property type="match status" value="1"/>
</dbReference>
<dbReference type="RefSeq" id="WP_004112172.1">
    <property type="nucleotide sequence ID" value="NZ_ABFNOZ020000022.1"/>
</dbReference>
<evidence type="ECO:0000313" key="7">
    <source>
        <dbReference type="EMBL" id="EML7082162.1"/>
    </source>
</evidence>
<reference evidence="7" key="4">
    <citation type="submission" date="2024-02" db="EMBL/GenBank/DDBJ databases">
        <authorList>
            <consortium name="Clinical and Environmental Microbiology Branch: Whole genome sequencing antimicrobial resistance pathogens in the healthcare setting"/>
        </authorList>
    </citation>
    <scope>NUCLEOTIDE SEQUENCE</scope>
    <source>
        <strain evidence="7">2023BB-00086</strain>
    </source>
</reference>
<keyword evidence="3 5" id="KW-0732">Signal</keyword>
<feature type="domain" description="Fimbrial-type adhesion" evidence="6">
    <location>
        <begin position="27"/>
        <end position="179"/>
    </location>
</feature>
<dbReference type="PANTHER" id="PTHR33420">
    <property type="entry name" value="FIMBRIAL SUBUNIT ELFA-RELATED"/>
    <property type="match status" value="1"/>
</dbReference>
<dbReference type="GeneID" id="93285462"/>
<proteinExistence type="inferred from homology"/>
<dbReference type="InterPro" id="IPR036937">
    <property type="entry name" value="Adhesion_dom_fimbrial_sf"/>
</dbReference>
<accession>A0A9P0TZI4</accession>
<name>A0A9P0TZI4_KLEOX</name>
<reference evidence="9 10" key="3">
    <citation type="submission" date="2021-03" db="EMBL/GenBank/DDBJ databases">
        <authorList>
            <person name="Stanton E."/>
        </authorList>
    </citation>
    <scope>NUCLEOTIDE SEQUENCE [LARGE SCALE GENOMIC DNA]</scope>
    <source>
        <strain evidence="9 10">2020EL-00037</strain>
    </source>
</reference>